<evidence type="ECO:0000256" key="1">
    <source>
        <dbReference type="SAM" id="Coils"/>
    </source>
</evidence>
<dbReference type="STRING" id="1048205.AB852_35465"/>
<keyword evidence="4" id="KW-1185">Reference proteome</keyword>
<name>A0A1Q4UY24_9ACTN</name>
<dbReference type="AlphaFoldDB" id="A0A1Q4UY24"/>
<proteinExistence type="predicted"/>
<comment type="caution">
    <text evidence="3">The sequence shown here is derived from an EMBL/GenBank/DDBJ whole genome shotgun (WGS) entry which is preliminary data.</text>
</comment>
<dbReference type="InterPro" id="IPR058005">
    <property type="entry name" value="Repressor_C"/>
</dbReference>
<reference evidence="3 4" key="1">
    <citation type="submission" date="2015-06" db="EMBL/GenBank/DDBJ databases">
        <title>Cloning and characterization of the uncialamcin biosynthetic gene cluster.</title>
        <authorList>
            <person name="Yan X."/>
            <person name="Huang T."/>
            <person name="Ge H."/>
            <person name="Shen B."/>
        </authorList>
    </citation>
    <scope>NUCLEOTIDE SEQUENCE [LARGE SCALE GENOMIC DNA]</scope>
    <source>
        <strain evidence="3 4">DCA2648</strain>
    </source>
</reference>
<dbReference type="Pfam" id="PF25746">
    <property type="entry name" value="Phage_Repressor_c"/>
    <property type="match status" value="1"/>
</dbReference>
<dbReference type="Proteomes" id="UP000186455">
    <property type="component" value="Unassembled WGS sequence"/>
</dbReference>
<feature type="region of interest" description="Disordered" evidence="2">
    <location>
        <begin position="284"/>
        <end position="307"/>
    </location>
</feature>
<sequence length="362" mass="39882">MDKAAQEKAAVEIRSSIERLPSLILEGKEEAAKELTDTITKETNKITGTGAAALKATLRAEKEGTVKNAELDKAKADKAKAGKPKGTDVVTRETKDPMKVKGIPELIVQGRELVKEVAANEFNGALKIAETIFKMRTSILDEMEDPDLGARRQASRDAAALVWNGVLEALPPEGEDENADVIRASIGQLKKQQRNAIVDVSVLYVRWLDTETPKDDAEADSLTVERAKYKKMFEAYPDLKPSDAIHAYYDKHEKPLPKKTRAETAKENRERKALQAARIEEAVKAGDLSEEEAEATLNGGEAEKTPKEMRAAYAKRVMTGFKSQLKAARAIEDTKAQDDALADLEELLSDLRKEMKKAPKSN</sequence>
<organism evidence="3 4">
    <name type="scientific">Streptomyces uncialis</name>
    <dbReference type="NCBI Taxonomy" id="1048205"/>
    <lineage>
        <taxon>Bacteria</taxon>
        <taxon>Bacillati</taxon>
        <taxon>Actinomycetota</taxon>
        <taxon>Actinomycetes</taxon>
        <taxon>Kitasatosporales</taxon>
        <taxon>Streptomycetaceae</taxon>
        <taxon>Streptomyces</taxon>
    </lineage>
</organism>
<evidence type="ECO:0000313" key="3">
    <source>
        <dbReference type="EMBL" id="OKH90468.1"/>
    </source>
</evidence>
<dbReference type="EMBL" id="LFBV01000012">
    <property type="protein sequence ID" value="OKH90468.1"/>
    <property type="molecule type" value="Genomic_DNA"/>
</dbReference>
<protein>
    <submittedName>
        <fullName evidence="3">Uncharacterized protein</fullName>
    </submittedName>
</protein>
<accession>A0A1Q4UY24</accession>
<evidence type="ECO:0000256" key="2">
    <source>
        <dbReference type="SAM" id="MobiDB-lite"/>
    </source>
</evidence>
<feature type="coiled-coil region" evidence="1">
    <location>
        <begin position="334"/>
        <end position="361"/>
    </location>
</feature>
<evidence type="ECO:0000313" key="4">
    <source>
        <dbReference type="Proteomes" id="UP000186455"/>
    </source>
</evidence>
<keyword evidence="1" id="KW-0175">Coiled coil</keyword>
<gene>
    <name evidence="3" type="ORF">AB852_35465</name>
</gene>